<keyword evidence="2" id="KW-1185">Reference proteome</keyword>
<gene>
    <name evidence="1" type="ORF">X474_22790</name>
</gene>
<evidence type="ECO:0000313" key="1">
    <source>
        <dbReference type="EMBL" id="KIX11764.1"/>
    </source>
</evidence>
<name>A0A0D2J0J3_9BACT</name>
<organism evidence="1 2">
    <name type="scientific">Dethiosulfatarculus sandiegensis</name>
    <dbReference type="NCBI Taxonomy" id="1429043"/>
    <lineage>
        <taxon>Bacteria</taxon>
        <taxon>Pseudomonadati</taxon>
        <taxon>Thermodesulfobacteriota</taxon>
        <taxon>Desulfarculia</taxon>
        <taxon>Desulfarculales</taxon>
        <taxon>Desulfarculaceae</taxon>
        <taxon>Dethiosulfatarculus</taxon>
    </lineage>
</organism>
<accession>A0A0D2J0J3</accession>
<reference evidence="1 2" key="1">
    <citation type="submission" date="2013-11" db="EMBL/GenBank/DDBJ databases">
        <title>Metagenomic analysis of a methanogenic consortium involved in long chain n-alkane degradation.</title>
        <authorList>
            <person name="Davidova I.A."/>
            <person name="Callaghan A.V."/>
            <person name="Wawrik B."/>
            <person name="Pruitt S."/>
            <person name="Marks C."/>
            <person name="Duncan K.E."/>
            <person name="Suflita J.M."/>
        </authorList>
    </citation>
    <scope>NUCLEOTIDE SEQUENCE [LARGE SCALE GENOMIC DNA]</scope>
    <source>
        <strain evidence="1 2">SPR</strain>
    </source>
</reference>
<proteinExistence type="predicted"/>
<dbReference type="EMBL" id="AZAC01000045">
    <property type="protein sequence ID" value="KIX11764.1"/>
    <property type="molecule type" value="Genomic_DNA"/>
</dbReference>
<comment type="caution">
    <text evidence="1">The sequence shown here is derived from an EMBL/GenBank/DDBJ whole genome shotgun (WGS) entry which is preliminary data.</text>
</comment>
<dbReference type="AlphaFoldDB" id="A0A0D2J0J3"/>
<dbReference type="STRING" id="1429043.X474_22790"/>
<dbReference type="Proteomes" id="UP000032233">
    <property type="component" value="Unassembled WGS sequence"/>
</dbReference>
<protein>
    <submittedName>
        <fullName evidence="1">Uncharacterized protein</fullName>
    </submittedName>
</protein>
<sequence length="47" mass="5358">MFFPFQTKRRQIFVSSAELFFALTVIKDYDLISPGCLMSPEKTLSGP</sequence>
<dbReference type="InParanoid" id="A0A0D2J0J3"/>
<evidence type="ECO:0000313" key="2">
    <source>
        <dbReference type="Proteomes" id="UP000032233"/>
    </source>
</evidence>